<dbReference type="InterPro" id="IPR011604">
    <property type="entry name" value="PDDEXK-like_dom_sf"/>
</dbReference>
<accession>A0ABQ7G2Y5</accession>
<proteinExistence type="predicted"/>
<feature type="region of interest" description="Disordered" evidence="1">
    <location>
        <begin position="483"/>
        <end position="502"/>
    </location>
</feature>
<organism evidence="2 3">
    <name type="scientific">Dunaliella salina</name>
    <name type="common">Green alga</name>
    <name type="synonym">Protococcus salinus</name>
    <dbReference type="NCBI Taxonomy" id="3046"/>
    <lineage>
        <taxon>Eukaryota</taxon>
        <taxon>Viridiplantae</taxon>
        <taxon>Chlorophyta</taxon>
        <taxon>core chlorophytes</taxon>
        <taxon>Chlorophyceae</taxon>
        <taxon>CS clade</taxon>
        <taxon>Chlamydomonadales</taxon>
        <taxon>Dunaliellaceae</taxon>
        <taxon>Dunaliella</taxon>
    </lineage>
</organism>
<sequence>MENVGEVEMINFEEFWDLIKIEGHEGPQGHQQLGMKNFLSYSKEAAQAEEWQQQEARGLAVQPDQLFFSKGVAVSDRQHGCGQTWDDLDVHTRLLTSAQVVAQGELATRLFWGSVQEAAALHSLAQVFPCSKFEQVGLMRVPQMYLDCFIPSMSTQDSHQGAMSNHLPPMGASPDALVVHLLPVTAEQVRESCAQLLRCRPQLTPSKEPRHIELAEPKRVSQAEAMKAAASLITMVLEQMPLGPHTVAERAQSPATPNSAGHQDSLQPKGSLSGRHRPPTPLHVPINQLSQRWLATQIAQEVAQHSGSRAETGSASKLRGAFEPFVDENGTAWLEWREVVEVKNHCPFVFRSKKGARGQAKAIISGNRPSRSLQAKWVPQLQLHCLASGANSALLVSRTATKGMTVFRMYRNEEYIQNMLSVVHYMRKEVNHGRSASHSMFDLAHIKPLHTALIDQTSQLARDTLLLKECRQSAALSAPEGDANAFFSTVPPSKRAGKKKRR</sequence>
<keyword evidence="3" id="KW-1185">Reference proteome</keyword>
<dbReference type="EMBL" id="MU070220">
    <property type="protein sequence ID" value="KAF5828969.1"/>
    <property type="molecule type" value="Genomic_DNA"/>
</dbReference>
<name>A0ABQ7G2Y5_DUNSA</name>
<evidence type="ECO:0000256" key="1">
    <source>
        <dbReference type="SAM" id="MobiDB-lite"/>
    </source>
</evidence>
<dbReference type="Gene3D" id="3.90.320.10">
    <property type="match status" value="1"/>
</dbReference>
<feature type="compositionally biased region" description="Polar residues" evidence="1">
    <location>
        <begin position="253"/>
        <end position="270"/>
    </location>
</feature>
<evidence type="ECO:0000313" key="2">
    <source>
        <dbReference type="EMBL" id="KAF5828969.1"/>
    </source>
</evidence>
<gene>
    <name evidence="2" type="ORF">DUNSADRAFT_16749</name>
</gene>
<comment type="caution">
    <text evidence="2">The sequence shown here is derived from an EMBL/GenBank/DDBJ whole genome shotgun (WGS) entry which is preliminary data.</text>
</comment>
<dbReference type="Proteomes" id="UP000815325">
    <property type="component" value="Unassembled WGS sequence"/>
</dbReference>
<evidence type="ECO:0000313" key="3">
    <source>
        <dbReference type="Proteomes" id="UP000815325"/>
    </source>
</evidence>
<protein>
    <submittedName>
        <fullName evidence="2">Uncharacterized protein</fullName>
    </submittedName>
</protein>
<reference evidence="2" key="1">
    <citation type="submission" date="2017-08" db="EMBL/GenBank/DDBJ databases">
        <authorList>
            <person name="Polle J.E."/>
            <person name="Barry K."/>
            <person name="Cushman J."/>
            <person name="Schmutz J."/>
            <person name="Tran D."/>
            <person name="Hathwaick L.T."/>
            <person name="Yim W.C."/>
            <person name="Jenkins J."/>
            <person name="Mckie-Krisberg Z.M."/>
            <person name="Prochnik S."/>
            <person name="Lindquist E."/>
            <person name="Dockter R.B."/>
            <person name="Adam C."/>
            <person name="Molina H."/>
            <person name="Bunkerborg J."/>
            <person name="Jin E."/>
            <person name="Buchheim M."/>
            <person name="Magnuson J."/>
        </authorList>
    </citation>
    <scope>NUCLEOTIDE SEQUENCE</scope>
    <source>
        <strain evidence="2">CCAP 19/18</strain>
    </source>
</reference>
<feature type="region of interest" description="Disordered" evidence="1">
    <location>
        <begin position="247"/>
        <end position="284"/>
    </location>
</feature>